<dbReference type="InterPro" id="IPR040091">
    <property type="entry name" value="LRRC56"/>
</dbReference>
<proteinExistence type="predicted"/>
<dbReference type="Gene3D" id="3.80.10.10">
    <property type="entry name" value="Ribonuclease Inhibitor"/>
    <property type="match status" value="1"/>
</dbReference>
<dbReference type="PROSITE" id="PS51450">
    <property type="entry name" value="LRR"/>
    <property type="match status" value="1"/>
</dbReference>
<sequence length="216" mass="23794">MLNTAKLKEITGQADLAEVTDLVLDLEDAPDSIDAIGRFLPNLRRLVLQSADVTILDLAQAFPRLQELGVNGSELTDLTGLGMFEDLVTVSFRGNRLSDLDCFLDCFKLEQIDLRDNRITDIKALYCVMHLPLKQILLSGNPVFEEQKAEIIKLFPSITDFSVPQGTLSSTQRSRSVRVGVAAPVLLKHSAYGYGTGVLVNSPISLLRRKRESHGA</sequence>
<protein>
    <submittedName>
        <fullName evidence="1">Uncharacterized protein</fullName>
    </submittedName>
</protein>
<dbReference type="EMBL" id="VDLU01000001">
    <property type="protein sequence ID" value="TNJ29474.1"/>
    <property type="molecule type" value="Genomic_DNA"/>
</dbReference>
<reference evidence="1 2" key="1">
    <citation type="submission" date="2019-05" db="EMBL/GenBank/DDBJ databases">
        <title>The compact genome of Giardia muris reveals important steps in the evolution of intestinal protozoan parasites.</title>
        <authorList>
            <person name="Xu F."/>
            <person name="Jimenez-Gonzalez A."/>
            <person name="Einarsson E."/>
            <person name="Astvaldsson A."/>
            <person name="Peirasmaki D."/>
            <person name="Eckmann L."/>
            <person name="Andersson J.O."/>
            <person name="Svard S.G."/>
            <person name="Jerlstrom-Hultqvist J."/>
        </authorList>
    </citation>
    <scope>NUCLEOTIDE SEQUENCE [LARGE SCALE GENOMIC DNA]</scope>
    <source>
        <strain evidence="1 2">Roberts-Thomson</strain>
    </source>
</reference>
<dbReference type="PANTHER" id="PTHR22708">
    <property type="entry name" value="LEUCINE-RICH REPEAT-CONTAINING PROTEIN 56"/>
    <property type="match status" value="1"/>
</dbReference>
<gene>
    <name evidence="1" type="ORF">GMRT_10233</name>
</gene>
<dbReference type="AlphaFoldDB" id="A0A4Z1SUF6"/>
<dbReference type="OrthoDB" id="676979at2759"/>
<dbReference type="Proteomes" id="UP000315496">
    <property type="component" value="Chromosome 1"/>
</dbReference>
<dbReference type="VEuPathDB" id="GiardiaDB:GMRT_10233"/>
<dbReference type="InterPro" id="IPR032675">
    <property type="entry name" value="LRR_dom_sf"/>
</dbReference>
<dbReference type="PANTHER" id="PTHR22708:SF0">
    <property type="entry name" value="LEUCINE-RICH REPEAT-CONTAINING PROTEIN 56"/>
    <property type="match status" value="1"/>
</dbReference>
<comment type="caution">
    <text evidence="1">The sequence shown here is derived from an EMBL/GenBank/DDBJ whole genome shotgun (WGS) entry which is preliminary data.</text>
</comment>
<name>A0A4Z1SUF6_GIAMU</name>
<evidence type="ECO:0000313" key="2">
    <source>
        <dbReference type="Proteomes" id="UP000315496"/>
    </source>
</evidence>
<dbReference type="InterPro" id="IPR001611">
    <property type="entry name" value="Leu-rich_rpt"/>
</dbReference>
<evidence type="ECO:0000313" key="1">
    <source>
        <dbReference type="EMBL" id="TNJ29474.1"/>
    </source>
</evidence>
<accession>A0A4Z1SUF6</accession>
<organism evidence="1 2">
    <name type="scientific">Giardia muris</name>
    <dbReference type="NCBI Taxonomy" id="5742"/>
    <lineage>
        <taxon>Eukaryota</taxon>
        <taxon>Metamonada</taxon>
        <taxon>Diplomonadida</taxon>
        <taxon>Hexamitidae</taxon>
        <taxon>Giardiinae</taxon>
        <taxon>Giardia</taxon>
    </lineage>
</organism>
<keyword evidence="2" id="KW-1185">Reference proteome</keyword>
<dbReference type="SUPFAM" id="SSF52058">
    <property type="entry name" value="L domain-like"/>
    <property type="match status" value="1"/>
</dbReference>